<dbReference type="Pfam" id="PF17849">
    <property type="entry name" value="OB_Dis3"/>
    <property type="match status" value="1"/>
</dbReference>
<dbReference type="GO" id="GO:0000175">
    <property type="term" value="F:3'-5'-RNA exonuclease activity"/>
    <property type="evidence" value="ECO:0007669"/>
    <property type="project" value="TreeGrafter"/>
</dbReference>
<dbReference type="Gene3D" id="2.40.50.700">
    <property type="match status" value="1"/>
</dbReference>
<gene>
    <name evidence="4" type="ORF">RN001_013856</name>
</gene>
<evidence type="ECO:0000313" key="4">
    <source>
        <dbReference type="EMBL" id="KAK4874496.1"/>
    </source>
</evidence>
<dbReference type="PROSITE" id="PS01175">
    <property type="entry name" value="RIBONUCLEASE_II"/>
    <property type="match status" value="1"/>
</dbReference>
<dbReference type="Proteomes" id="UP001353858">
    <property type="component" value="Unassembled WGS sequence"/>
</dbReference>
<protein>
    <recommendedName>
        <fullName evidence="3">RNB domain-containing protein</fullName>
    </recommendedName>
</protein>
<sequence>MDTSKNYILQPFREIQQNVSVPTTETLLNCVTNGFRQLTVNDKSHIIKTKVRRKPRQKRKNVVTTVANMISDNNLPGSSKIDLIDNSNFKITAVCNQNSGKVFRIKKLGCRHIHKSFYSNCDDDIAGGHQSNVKTQNEFSDKIHNTTPVANRNGTISYNTVSPLDSSNLQSKTNASNASIRNSAKKKKSAKKLKQYPPYWKDEEVHRGLSNGLLIKGVLRINQKNRHEAYVTDPDQSLQDYFLPTMVDRNRALEGDFVAIKVNSRTEWTEKHKTAHVVYITEKVHPRVAVGYLLPMTGKKKMFATFIPRDKRVPRVKIPLSSCPDAFHKQKNSLDILYKVRITSWLDLDFAQGVITDLLGMSGNLDSELIAILAEHNISTNQFPPNLSEQTDTIPTHEYANRLDLRKECIFTIDPLTARDLDDAVSCKELPNGNLQVGVHISDVTFYVIEGTPLDLAVRKKATSVYLVNNVYHMLPEELCKKCSLLPGVDKRAFSVIWEMRPNGEIVNQTFARSVVNSCSQLSYEHAQMMIEDPNRHFEQDELPEIHGGFTYNDLNRIVNTLNPIAVQMRQQRFDNGALRIDQTKLLFRLNQNTSEPEELFTYENKDAHRLIEEFMLLANISVATKIAKDFPKLAFLRCHDPPKESMLVEMKKNLNAFGLDLDISSSKALQNSILALHDKLGVPQLAAVNHLLAKPMNRARYFCAATQNSTADFSHYALHVPLYTHFTSPIRRYADVMVHRLLASSLGYTVKPKWSVDMVSSIAVNCNRQKYSAKQAGDASSDLFLAHYVEKYQPFIKTAVVFQVRSHSFDVLVNATGSIIRIHEKGFDKGLWQFQENENYNTINLVFPETSEYCEEIIRIKMFETVTVNLTRKANTNALEAQLLRPVSSTLIVNTGALNS</sequence>
<feature type="region of interest" description="Disordered" evidence="2">
    <location>
        <begin position="162"/>
        <end position="193"/>
    </location>
</feature>
<feature type="compositionally biased region" description="Basic residues" evidence="2">
    <location>
        <begin position="183"/>
        <end position="193"/>
    </location>
</feature>
<dbReference type="InterPro" id="IPR022966">
    <property type="entry name" value="RNase_II/R_CS"/>
</dbReference>
<feature type="compositionally biased region" description="Polar residues" evidence="2">
    <location>
        <begin position="162"/>
        <end position="173"/>
    </location>
</feature>
<organism evidence="4 5">
    <name type="scientific">Aquatica leii</name>
    <dbReference type="NCBI Taxonomy" id="1421715"/>
    <lineage>
        <taxon>Eukaryota</taxon>
        <taxon>Metazoa</taxon>
        <taxon>Ecdysozoa</taxon>
        <taxon>Arthropoda</taxon>
        <taxon>Hexapoda</taxon>
        <taxon>Insecta</taxon>
        <taxon>Pterygota</taxon>
        <taxon>Neoptera</taxon>
        <taxon>Endopterygota</taxon>
        <taxon>Coleoptera</taxon>
        <taxon>Polyphaga</taxon>
        <taxon>Elateriformia</taxon>
        <taxon>Elateroidea</taxon>
        <taxon>Lampyridae</taxon>
        <taxon>Luciolinae</taxon>
        <taxon>Aquatica</taxon>
    </lineage>
</organism>
<dbReference type="Pfam" id="PF00773">
    <property type="entry name" value="RNB"/>
    <property type="match status" value="1"/>
</dbReference>
<dbReference type="AlphaFoldDB" id="A0AAN7P364"/>
<comment type="caution">
    <text evidence="4">The sequence shown here is derived from an EMBL/GenBank/DDBJ whole genome shotgun (WGS) entry which is preliminary data.</text>
</comment>
<dbReference type="PANTHER" id="PTHR23355:SF9">
    <property type="entry name" value="DIS3-LIKE EXONUCLEASE 2"/>
    <property type="match status" value="1"/>
</dbReference>
<dbReference type="InterPro" id="IPR041505">
    <property type="entry name" value="Dis3_CSD2"/>
</dbReference>
<dbReference type="InterPro" id="IPR050180">
    <property type="entry name" value="RNR_Ribonuclease"/>
</dbReference>
<dbReference type="InterPro" id="IPR012340">
    <property type="entry name" value="NA-bd_OB-fold"/>
</dbReference>
<accession>A0AAN7P364</accession>
<evidence type="ECO:0000256" key="1">
    <source>
        <dbReference type="RuleBase" id="RU003901"/>
    </source>
</evidence>
<evidence type="ECO:0000259" key="3">
    <source>
        <dbReference type="SMART" id="SM00955"/>
    </source>
</evidence>
<dbReference type="GO" id="GO:0003723">
    <property type="term" value="F:RNA binding"/>
    <property type="evidence" value="ECO:0007669"/>
    <property type="project" value="InterPro"/>
</dbReference>
<dbReference type="EMBL" id="JARPUR010000006">
    <property type="protein sequence ID" value="KAK4874496.1"/>
    <property type="molecule type" value="Genomic_DNA"/>
</dbReference>
<evidence type="ECO:0000313" key="5">
    <source>
        <dbReference type="Proteomes" id="UP001353858"/>
    </source>
</evidence>
<keyword evidence="5" id="KW-1185">Reference proteome</keyword>
<dbReference type="InterPro" id="IPR001900">
    <property type="entry name" value="RNase_II/R"/>
</dbReference>
<dbReference type="PANTHER" id="PTHR23355">
    <property type="entry name" value="RIBONUCLEASE"/>
    <property type="match status" value="1"/>
</dbReference>
<evidence type="ECO:0000256" key="2">
    <source>
        <dbReference type="SAM" id="MobiDB-lite"/>
    </source>
</evidence>
<proteinExistence type="inferred from homology"/>
<name>A0AAN7P364_9COLE</name>
<reference evidence="5" key="1">
    <citation type="submission" date="2023-01" db="EMBL/GenBank/DDBJ databases">
        <title>Key to firefly adult light organ development and bioluminescence: homeobox transcription factors regulate luciferase expression and transportation to peroxisome.</title>
        <authorList>
            <person name="Fu X."/>
        </authorList>
    </citation>
    <scope>NUCLEOTIDE SEQUENCE [LARGE SCALE GENOMIC DNA]</scope>
</reference>
<comment type="similarity">
    <text evidence="1">Belongs to the RNR ribonuclease family.</text>
</comment>
<dbReference type="GO" id="GO:0010587">
    <property type="term" value="P:miRNA catabolic process"/>
    <property type="evidence" value="ECO:0007669"/>
    <property type="project" value="TreeGrafter"/>
</dbReference>
<dbReference type="SUPFAM" id="SSF50249">
    <property type="entry name" value="Nucleic acid-binding proteins"/>
    <property type="match status" value="2"/>
</dbReference>
<dbReference type="GO" id="GO:0000932">
    <property type="term" value="C:P-body"/>
    <property type="evidence" value="ECO:0007669"/>
    <property type="project" value="TreeGrafter"/>
</dbReference>
<feature type="domain" description="RNB" evidence="3">
    <location>
        <begin position="402"/>
        <end position="749"/>
    </location>
</feature>
<dbReference type="SMART" id="SM00955">
    <property type="entry name" value="RNB"/>
    <property type="match status" value="1"/>
</dbReference>
<dbReference type="GO" id="GO:0006402">
    <property type="term" value="P:mRNA catabolic process"/>
    <property type="evidence" value="ECO:0007669"/>
    <property type="project" value="TreeGrafter"/>
</dbReference>
<dbReference type="Gene3D" id="2.40.50.690">
    <property type="match status" value="1"/>
</dbReference>
<dbReference type="Gene3D" id="2.40.50.140">
    <property type="entry name" value="Nucleic acid-binding proteins"/>
    <property type="match status" value="1"/>
</dbReference>